<accession>A0A841AY36</accession>
<sequence length="189" mass="21389">MSTVEPAFTLEEAHDLQASLAEPVRPGLSEAELDDVETRFGFRFAADHRTFLAAGVPIGDRWPDWRCGNPDQLRKRLDWPVDGVLYDIEHNGFWLPDWGLRPIDLADALARARSHLARVPQLVPVCGHRYLPGIAGSTGYPVLSVYQTDIVYYGYDLRGYLRHDFCDQPLGPPPEGGPRQVEFWSRFVD</sequence>
<comment type="caution">
    <text evidence="1">The sequence shown here is derived from an EMBL/GenBank/DDBJ whole genome shotgun (WGS) entry which is preliminary data.</text>
</comment>
<gene>
    <name evidence="1" type="ORF">HDA45_003946</name>
</gene>
<dbReference type="PANTHER" id="PTHR32011:SF2">
    <property type="entry name" value="OS08G0472400 PROTEIN"/>
    <property type="match status" value="1"/>
</dbReference>
<proteinExistence type="predicted"/>
<dbReference type="Proteomes" id="UP000580861">
    <property type="component" value="Unassembled WGS sequence"/>
</dbReference>
<dbReference type="EMBL" id="JACHMX010000001">
    <property type="protein sequence ID" value="MBB5853859.1"/>
    <property type="molecule type" value="Genomic_DNA"/>
</dbReference>
<evidence type="ECO:0008006" key="3">
    <source>
        <dbReference type="Google" id="ProtNLM"/>
    </source>
</evidence>
<name>A0A841AY36_9PSEU</name>
<dbReference type="RefSeq" id="WP_184897422.1">
    <property type="nucleotide sequence ID" value="NZ_JACHMX010000001.1"/>
</dbReference>
<keyword evidence="2" id="KW-1185">Reference proteome</keyword>
<reference evidence="1 2" key="1">
    <citation type="submission" date="2020-08" db="EMBL/GenBank/DDBJ databases">
        <title>Sequencing the genomes of 1000 actinobacteria strains.</title>
        <authorList>
            <person name="Klenk H.-P."/>
        </authorList>
    </citation>
    <scope>NUCLEOTIDE SEQUENCE [LARGE SCALE GENOMIC DNA]</scope>
    <source>
        <strain evidence="1 2">DSM 45272</strain>
    </source>
</reference>
<dbReference type="PANTHER" id="PTHR32011">
    <property type="entry name" value="OS08G0472400 PROTEIN"/>
    <property type="match status" value="1"/>
</dbReference>
<dbReference type="AlphaFoldDB" id="A0A841AY36"/>
<organism evidence="1 2">
    <name type="scientific">Amycolatopsis umgeniensis</name>
    <dbReference type="NCBI Taxonomy" id="336628"/>
    <lineage>
        <taxon>Bacteria</taxon>
        <taxon>Bacillati</taxon>
        <taxon>Actinomycetota</taxon>
        <taxon>Actinomycetes</taxon>
        <taxon>Pseudonocardiales</taxon>
        <taxon>Pseudonocardiaceae</taxon>
        <taxon>Amycolatopsis</taxon>
    </lineage>
</organism>
<evidence type="ECO:0000313" key="2">
    <source>
        <dbReference type="Proteomes" id="UP000580861"/>
    </source>
</evidence>
<protein>
    <recommendedName>
        <fullName evidence="3">SMI1/KNR4 family protein</fullName>
    </recommendedName>
</protein>
<evidence type="ECO:0000313" key="1">
    <source>
        <dbReference type="EMBL" id="MBB5853859.1"/>
    </source>
</evidence>